<dbReference type="InterPro" id="IPR040720">
    <property type="entry name" value="GH81_C"/>
</dbReference>
<feature type="compositionally biased region" description="Pro residues" evidence="9">
    <location>
        <begin position="1"/>
        <end position="18"/>
    </location>
</feature>
<dbReference type="EC" id="3.2.1.39" evidence="3"/>
<dbReference type="Pfam" id="PF17652">
    <property type="entry name" value="Glyco_hydro81C"/>
    <property type="match status" value="1"/>
</dbReference>
<reference evidence="11" key="1">
    <citation type="journal article" date="2014" name="Int. J. Syst. Evol. Microbiol.">
        <title>Complete genome sequence of Corynebacterium casei LMG S-19264T (=DSM 44701T), isolated from a smear-ripened cheese.</title>
        <authorList>
            <consortium name="US DOE Joint Genome Institute (JGI-PGF)"/>
            <person name="Walter F."/>
            <person name="Albersmeier A."/>
            <person name="Kalinowski J."/>
            <person name="Ruckert C."/>
        </authorList>
    </citation>
    <scope>NUCLEOTIDE SEQUENCE</scope>
    <source>
        <strain evidence="11">JCM 4391</strain>
    </source>
</reference>
<evidence type="ECO:0000256" key="9">
    <source>
        <dbReference type="SAM" id="MobiDB-lite"/>
    </source>
</evidence>
<feature type="compositionally biased region" description="Low complexity" evidence="9">
    <location>
        <begin position="63"/>
        <end position="82"/>
    </location>
</feature>
<evidence type="ECO:0000256" key="4">
    <source>
        <dbReference type="ARBA" id="ARBA00022801"/>
    </source>
</evidence>
<name>A0A918HT30_9ACTN</name>
<dbReference type="RefSeq" id="WP_189548880.1">
    <property type="nucleotide sequence ID" value="NZ_BMTP01000002.1"/>
</dbReference>
<dbReference type="InterPro" id="IPR005200">
    <property type="entry name" value="Endo-beta-glucanase"/>
</dbReference>
<dbReference type="PROSITE" id="PS51318">
    <property type="entry name" value="TAT"/>
    <property type="match status" value="1"/>
</dbReference>
<comment type="catalytic activity">
    <reaction evidence="1">
        <text>Hydrolysis of (1-&gt;3)-beta-D-glucosidic linkages in (1-&gt;3)-beta-D-glucans.</text>
        <dbReference type="EC" id="3.2.1.39"/>
    </reaction>
</comment>
<dbReference type="EMBL" id="BMTP01000002">
    <property type="protein sequence ID" value="GGU22739.1"/>
    <property type="molecule type" value="Genomic_DNA"/>
</dbReference>
<evidence type="ECO:0000256" key="3">
    <source>
        <dbReference type="ARBA" id="ARBA00012780"/>
    </source>
</evidence>
<gene>
    <name evidence="11" type="ORF">GCM10010274_06300</name>
</gene>
<evidence type="ECO:0000256" key="2">
    <source>
        <dbReference type="ARBA" id="ARBA00010730"/>
    </source>
</evidence>
<evidence type="ECO:0000256" key="1">
    <source>
        <dbReference type="ARBA" id="ARBA00000382"/>
    </source>
</evidence>
<proteinExistence type="inferred from homology"/>
<evidence type="ECO:0000313" key="12">
    <source>
        <dbReference type="Proteomes" id="UP000636661"/>
    </source>
</evidence>
<dbReference type="GO" id="GO:0042973">
    <property type="term" value="F:glucan endo-1,3-beta-D-glucosidase activity"/>
    <property type="evidence" value="ECO:0007669"/>
    <property type="project" value="UniProtKB-EC"/>
</dbReference>
<feature type="domain" description="Glycosyl hydrolase family 81 C-terminal" evidence="10">
    <location>
        <begin position="395"/>
        <end position="706"/>
    </location>
</feature>
<evidence type="ECO:0000256" key="5">
    <source>
        <dbReference type="ARBA" id="ARBA00023277"/>
    </source>
</evidence>
<feature type="region of interest" description="Disordered" evidence="9">
    <location>
        <begin position="762"/>
        <end position="802"/>
    </location>
</feature>
<dbReference type="GO" id="GO:0052861">
    <property type="term" value="F:endo-1,3(4)-beta-glucanase activity"/>
    <property type="evidence" value="ECO:0007669"/>
    <property type="project" value="InterPro"/>
</dbReference>
<keyword evidence="8" id="KW-0624">Polysaccharide degradation</keyword>
<protein>
    <recommendedName>
        <fullName evidence="3">glucan endo-1,3-beta-D-glucosidase</fullName>
        <ecNumber evidence="3">3.2.1.39</ecNumber>
    </recommendedName>
</protein>
<evidence type="ECO:0000256" key="8">
    <source>
        <dbReference type="ARBA" id="ARBA00023326"/>
    </source>
</evidence>
<feature type="region of interest" description="Disordered" evidence="9">
    <location>
        <begin position="1"/>
        <end position="27"/>
    </location>
</feature>
<sequence length="950" mass="99758">MPSPRTRPSPHPTGPDPLRPAARPSARTAARPAVLLLATALAALGLTATTAAPAAAATVPVGAGSYSDTRPPGTSGPTTNTGAPVTPKLTPAAQGKPVPTNDWWSSLAFQRYGDNPWSTPMYGHPLTYQATAAGLDIGYPTSPTIVGDGRQYEYAHKRDLTLGLTGLNSPDTKADAWSDWTVTPYWSDGARTLRTTIGHGSPFVYAKGTGGDARITTATAPAVFADQGNVLGITVAGHHYALFAPTGTDWTVSGSTVTAGLGGKDYFSVAVLPSPDALATYRAYAYSFVTGSKVEWSYGGGTVRATYTLTTQPQEGTQTGTLQALYRHQWLHTTDALTPYTYVSPRGTMKVRASTTFTTSQKAAAVLPALPKSPGVDTARLRGYLNEVVNAADPFSGATDTYWTGKALGRLAQLVPVAEQIGETATRDRLIALLKGRLQDWFTAGGANEFSYDRVWKTLTGYPASYGSDTELNDHHFHYSYYVYAAAVVAQYDPAWAADPAWGGMVRTLVRDAANPSRTDTSFPFLRGFDVYAGHSWASGHQGFAAGNNQESSSESTNLSAGLVLWGAATGDTALRDLGVYLLTTEAEAIAQYWFDADQQVFPASFGHDTAGMVWGSGAAYSTWWTANPEEIHGINVLPVTGGSLHLGGEKAAVRRNLAEMERENGGPAVEWRDILWEFQSLADPAAAKAKWDAGHAAYTPEAGESKAHTHHWIGTLDALGAPDATVTGDLPTSAVFSKGTVRTYAAHNHGSTARTVTFSDGAKLTVPARSTATGTGTGGDPGDPGDPGPSTGGTFQLRSGGTLTTATGAAAGADTIASAGGTNHDGTPYQPLVYEAKGVNGTLKPGATTAFRLQVDAGTTVGLGQQARVSYDLTGDGTFERTETYQYFATDPVAGWEEYAQTRGLKSATGTLGDLRGGTVRLEVWHAIGNGTARLQTGTDRSVLVIPYG</sequence>
<organism evidence="11 12">
    <name type="scientific">Streptomyces lavendofoliae</name>
    <dbReference type="NCBI Taxonomy" id="67314"/>
    <lineage>
        <taxon>Bacteria</taxon>
        <taxon>Bacillati</taxon>
        <taxon>Actinomycetota</taxon>
        <taxon>Actinomycetes</taxon>
        <taxon>Kitasatosporales</taxon>
        <taxon>Streptomycetaceae</taxon>
        <taxon>Streptomyces</taxon>
    </lineage>
</organism>
<evidence type="ECO:0000256" key="6">
    <source>
        <dbReference type="ARBA" id="ARBA00023295"/>
    </source>
</evidence>
<comment type="similarity">
    <text evidence="2">Belongs to the glycosyl hydrolase 81 family.</text>
</comment>
<dbReference type="InterPro" id="IPR006311">
    <property type="entry name" value="TAT_signal"/>
</dbReference>
<reference evidence="11" key="2">
    <citation type="submission" date="2020-09" db="EMBL/GenBank/DDBJ databases">
        <authorList>
            <person name="Sun Q."/>
            <person name="Ohkuma M."/>
        </authorList>
    </citation>
    <scope>NUCLEOTIDE SEQUENCE</scope>
    <source>
        <strain evidence="11">JCM 4391</strain>
    </source>
</reference>
<keyword evidence="7" id="KW-0961">Cell wall biogenesis/degradation</keyword>
<keyword evidence="12" id="KW-1185">Reference proteome</keyword>
<feature type="region of interest" description="Disordered" evidence="9">
    <location>
        <begin position="63"/>
        <end position="97"/>
    </location>
</feature>
<comment type="caution">
    <text evidence="11">The sequence shown here is derived from an EMBL/GenBank/DDBJ whole genome shotgun (WGS) entry which is preliminary data.</text>
</comment>
<evidence type="ECO:0000313" key="11">
    <source>
        <dbReference type="EMBL" id="GGU22739.1"/>
    </source>
</evidence>
<dbReference type="Gene3D" id="2.70.98.30">
    <property type="entry name" value="Golgi alpha-mannosidase II, domain 4"/>
    <property type="match status" value="1"/>
</dbReference>
<dbReference type="GO" id="GO:0071555">
    <property type="term" value="P:cell wall organization"/>
    <property type="evidence" value="ECO:0007669"/>
    <property type="project" value="UniProtKB-KW"/>
</dbReference>
<keyword evidence="6" id="KW-0326">Glycosidase</keyword>
<accession>A0A918HT30</accession>
<dbReference type="GO" id="GO:0000272">
    <property type="term" value="P:polysaccharide catabolic process"/>
    <property type="evidence" value="ECO:0007669"/>
    <property type="project" value="UniProtKB-KW"/>
</dbReference>
<dbReference type="PANTHER" id="PTHR31983">
    <property type="entry name" value="ENDO-1,3(4)-BETA-GLUCANASE 1"/>
    <property type="match status" value="1"/>
</dbReference>
<dbReference type="PANTHER" id="PTHR31983:SF0">
    <property type="entry name" value="GLUCAN ENDO-1,3-BETA-D-GLUCOSIDASE 2"/>
    <property type="match status" value="1"/>
</dbReference>
<dbReference type="PROSITE" id="PS52008">
    <property type="entry name" value="GH81"/>
    <property type="match status" value="1"/>
</dbReference>
<dbReference type="Proteomes" id="UP000636661">
    <property type="component" value="Unassembled WGS sequence"/>
</dbReference>
<evidence type="ECO:0000256" key="7">
    <source>
        <dbReference type="ARBA" id="ARBA00023316"/>
    </source>
</evidence>
<dbReference type="AlphaFoldDB" id="A0A918HT30"/>
<feature type="compositionally biased region" description="Low complexity" evidence="9">
    <location>
        <begin position="789"/>
        <end position="802"/>
    </location>
</feature>
<keyword evidence="5" id="KW-0119">Carbohydrate metabolism</keyword>
<evidence type="ECO:0000259" key="10">
    <source>
        <dbReference type="Pfam" id="PF17652"/>
    </source>
</evidence>
<keyword evidence="4" id="KW-0378">Hydrolase</keyword>